<reference evidence="8 9" key="1">
    <citation type="journal article" date="2011" name="J. Bacteriol.">
        <title>Complete genome sequence of Amycolicicoccus subflavus DQS3-9A1T, an actinomycete isolated from crude oil-polluted soil.</title>
        <authorList>
            <person name="Cai M."/>
            <person name="Chen W.M."/>
            <person name="Nie Y."/>
            <person name="Chi C.Q."/>
            <person name="Wang Y.N."/>
            <person name="Tang Y.Q."/>
            <person name="Li G.Y."/>
            <person name="Wu X.L."/>
        </authorList>
    </citation>
    <scope>NUCLEOTIDE SEQUENCE [LARGE SCALE GENOMIC DNA]</scope>
    <source>
        <strain evidence="9">DSM 45089 / DQS3-9A1</strain>
    </source>
</reference>
<dbReference type="Pfam" id="PF00482">
    <property type="entry name" value="T2SSF"/>
    <property type="match status" value="1"/>
</dbReference>
<feature type="transmembrane region" description="Helical" evidence="6">
    <location>
        <begin position="179"/>
        <end position="200"/>
    </location>
</feature>
<gene>
    <name evidence="8" type="ordered locus">AS9A_0281</name>
</gene>
<evidence type="ECO:0000259" key="7">
    <source>
        <dbReference type="Pfam" id="PF00482"/>
    </source>
</evidence>
<keyword evidence="3 6" id="KW-0812">Transmembrane</keyword>
<dbReference type="KEGG" id="asd:AS9A_0281"/>
<dbReference type="STRING" id="443218.AS9A_0281"/>
<dbReference type="GO" id="GO:0005886">
    <property type="term" value="C:plasma membrane"/>
    <property type="evidence" value="ECO:0007669"/>
    <property type="project" value="UniProtKB-SubCell"/>
</dbReference>
<accession>F6EG38</accession>
<evidence type="ECO:0000256" key="4">
    <source>
        <dbReference type="ARBA" id="ARBA00022989"/>
    </source>
</evidence>
<name>F6EG38_HOYSD</name>
<dbReference type="HOGENOM" id="CLU_064089_1_0_11"/>
<dbReference type="eggNOG" id="COG2064">
    <property type="taxonomic scope" value="Bacteria"/>
</dbReference>
<dbReference type="PANTHER" id="PTHR35007:SF3">
    <property type="entry name" value="POSSIBLE CONSERVED ALANINE RICH MEMBRANE PROTEIN"/>
    <property type="match status" value="1"/>
</dbReference>
<protein>
    <submittedName>
        <fullName evidence="8">Type II secretion system F domain protein</fullName>
    </submittedName>
</protein>
<evidence type="ECO:0000313" key="9">
    <source>
        <dbReference type="Proteomes" id="UP000009235"/>
    </source>
</evidence>
<dbReference type="PANTHER" id="PTHR35007">
    <property type="entry name" value="INTEGRAL MEMBRANE PROTEIN-RELATED"/>
    <property type="match status" value="1"/>
</dbReference>
<dbReference type="EMBL" id="CP002786">
    <property type="protein sequence ID" value="AEF38740.1"/>
    <property type="molecule type" value="Genomic_DNA"/>
</dbReference>
<evidence type="ECO:0000256" key="1">
    <source>
        <dbReference type="ARBA" id="ARBA00004651"/>
    </source>
</evidence>
<dbReference type="AlphaFoldDB" id="F6EG38"/>
<proteinExistence type="predicted"/>
<evidence type="ECO:0000256" key="6">
    <source>
        <dbReference type="SAM" id="Phobius"/>
    </source>
</evidence>
<keyword evidence="4 6" id="KW-1133">Transmembrane helix</keyword>
<evidence type="ECO:0000256" key="2">
    <source>
        <dbReference type="ARBA" id="ARBA00022475"/>
    </source>
</evidence>
<keyword evidence="5 6" id="KW-0472">Membrane</keyword>
<feature type="domain" description="Type II secretion system protein GspF" evidence="7">
    <location>
        <begin position="67"/>
        <end position="186"/>
    </location>
</feature>
<comment type="subcellular location">
    <subcellularLocation>
        <location evidence="1">Cell membrane</location>
        <topology evidence="1">Multi-pass membrane protein</topology>
    </subcellularLocation>
</comment>
<organism evidence="8 9">
    <name type="scientific">Hoyosella subflava (strain DSM 45089 / JCM 17490 / NBRC 109087 / DQS3-9A1)</name>
    <name type="common">Amycolicicoccus subflavus</name>
    <dbReference type="NCBI Taxonomy" id="443218"/>
    <lineage>
        <taxon>Bacteria</taxon>
        <taxon>Bacillati</taxon>
        <taxon>Actinomycetota</taxon>
        <taxon>Actinomycetes</taxon>
        <taxon>Mycobacteriales</taxon>
        <taxon>Hoyosellaceae</taxon>
        <taxon>Hoyosella</taxon>
    </lineage>
</organism>
<evidence type="ECO:0000256" key="5">
    <source>
        <dbReference type="ARBA" id="ARBA00023136"/>
    </source>
</evidence>
<sequence>MVGQDPRGCAMLTVLALLALAAAALCWPGTYLTRVIPGPGGCAAKSRPAYAANAREGGPYGAAAVFDVFAACLRAGLSPAGAAGAVATTQQGQVAAFFGRISNLLSLGVDEETAWTSAEGNPETDAFIRAAQRSARAGTPLAEAVSELAAELRQNAKDKSAEKAQRAGVLIAGPLGLCFLPSFMCLGIAPVVLGLAYQLAQGELL</sequence>
<keyword evidence="9" id="KW-1185">Reference proteome</keyword>
<keyword evidence="2" id="KW-1003">Cell membrane</keyword>
<evidence type="ECO:0000256" key="3">
    <source>
        <dbReference type="ARBA" id="ARBA00022692"/>
    </source>
</evidence>
<dbReference type="Proteomes" id="UP000009235">
    <property type="component" value="Chromosome"/>
</dbReference>
<evidence type="ECO:0000313" key="8">
    <source>
        <dbReference type="EMBL" id="AEF38740.1"/>
    </source>
</evidence>
<dbReference type="InterPro" id="IPR018076">
    <property type="entry name" value="T2SS_GspF_dom"/>
</dbReference>